<sequence length="109" mass="11644">MEHITRSASRARGRDHGFTLVELLVVIVIIGILAAIAIPILVSQRRTALDAAVKSDLRNVAVVVEASRTEGDGTAEESTVRAEMRITRGTSTRGSIDTGSYTTRFCSGS</sequence>
<dbReference type="InterPro" id="IPR012902">
    <property type="entry name" value="N_methyl_site"/>
</dbReference>
<evidence type="ECO:0000256" key="5">
    <source>
        <dbReference type="ARBA" id="ARBA00023136"/>
    </source>
</evidence>
<evidence type="ECO:0000313" key="8">
    <source>
        <dbReference type="Proteomes" id="UP001596003"/>
    </source>
</evidence>
<keyword evidence="4 6" id="KW-1133">Transmembrane helix</keyword>
<dbReference type="SUPFAM" id="SSF54523">
    <property type="entry name" value="Pili subunits"/>
    <property type="match status" value="1"/>
</dbReference>
<keyword evidence="2" id="KW-0488">Methylation</keyword>
<proteinExistence type="predicted"/>
<evidence type="ECO:0000256" key="2">
    <source>
        <dbReference type="ARBA" id="ARBA00022481"/>
    </source>
</evidence>
<dbReference type="EMBL" id="JBHSFY010000043">
    <property type="protein sequence ID" value="MFC4480340.1"/>
    <property type="molecule type" value="Genomic_DNA"/>
</dbReference>
<dbReference type="InterPro" id="IPR045584">
    <property type="entry name" value="Pilin-like"/>
</dbReference>
<name>A0ABV8ZMU6_9FLAO</name>
<keyword evidence="5 6" id="KW-0472">Membrane</keyword>
<evidence type="ECO:0000256" key="6">
    <source>
        <dbReference type="SAM" id="Phobius"/>
    </source>
</evidence>
<evidence type="ECO:0000313" key="7">
    <source>
        <dbReference type="EMBL" id="MFC4480340.1"/>
    </source>
</evidence>
<gene>
    <name evidence="7" type="ORF">ACFO3N_24980</name>
</gene>
<dbReference type="Gene3D" id="3.30.700.10">
    <property type="entry name" value="Glycoprotein, Type 4 Pilin"/>
    <property type="match status" value="1"/>
</dbReference>
<keyword evidence="8" id="KW-1185">Reference proteome</keyword>
<dbReference type="NCBIfam" id="TIGR02532">
    <property type="entry name" value="IV_pilin_GFxxxE"/>
    <property type="match status" value="1"/>
</dbReference>
<comment type="caution">
    <text evidence="7">The sequence shown here is derived from an EMBL/GenBank/DDBJ whole genome shotgun (WGS) entry which is preliminary data.</text>
</comment>
<keyword evidence="3 6" id="KW-0812">Transmembrane</keyword>
<feature type="transmembrane region" description="Helical" evidence="6">
    <location>
        <begin position="20"/>
        <end position="42"/>
    </location>
</feature>
<organism evidence="7 8">
    <name type="scientific">Flavobacterium chungangensis</name>
    <dbReference type="NCBI Taxonomy" id="2708132"/>
    <lineage>
        <taxon>Bacteria</taxon>
        <taxon>Pseudomonadati</taxon>
        <taxon>Bacteroidota</taxon>
        <taxon>Flavobacteriia</taxon>
        <taxon>Flavobacteriales</taxon>
        <taxon>Flavobacteriaceae</taxon>
        <taxon>Flavobacterium</taxon>
    </lineage>
</organism>
<evidence type="ECO:0000256" key="1">
    <source>
        <dbReference type="ARBA" id="ARBA00004167"/>
    </source>
</evidence>
<dbReference type="Proteomes" id="UP001596003">
    <property type="component" value="Unassembled WGS sequence"/>
</dbReference>
<comment type="subcellular location">
    <subcellularLocation>
        <location evidence="1">Membrane</location>
        <topology evidence="1">Single-pass membrane protein</topology>
    </subcellularLocation>
</comment>
<dbReference type="Pfam" id="PF07963">
    <property type="entry name" value="N_methyl"/>
    <property type="match status" value="1"/>
</dbReference>
<dbReference type="PANTHER" id="PTHR30093">
    <property type="entry name" value="GENERAL SECRETION PATHWAY PROTEIN G"/>
    <property type="match status" value="1"/>
</dbReference>
<dbReference type="PANTHER" id="PTHR30093:SF44">
    <property type="entry name" value="TYPE II SECRETION SYSTEM CORE PROTEIN G"/>
    <property type="match status" value="1"/>
</dbReference>
<dbReference type="RefSeq" id="WP_379801524.1">
    <property type="nucleotide sequence ID" value="NZ_JBHSFY010000043.1"/>
</dbReference>
<dbReference type="PROSITE" id="PS00409">
    <property type="entry name" value="PROKAR_NTER_METHYL"/>
    <property type="match status" value="1"/>
</dbReference>
<protein>
    <submittedName>
        <fullName evidence="7">Type II secretion system protein</fullName>
    </submittedName>
</protein>
<evidence type="ECO:0000256" key="4">
    <source>
        <dbReference type="ARBA" id="ARBA00022989"/>
    </source>
</evidence>
<evidence type="ECO:0000256" key="3">
    <source>
        <dbReference type="ARBA" id="ARBA00022692"/>
    </source>
</evidence>
<reference evidence="8" key="1">
    <citation type="journal article" date="2019" name="Int. J. Syst. Evol. Microbiol.">
        <title>The Global Catalogue of Microorganisms (GCM) 10K type strain sequencing project: providing services to taxonomists for standard genome sequencing and annotation.</title>
        <authorList>
            <consortium name="The Broad Institute Genomics Platform"/>
            <consortium name="The Broad Institute Genome Sequencing Center for Infectious Disease"/>
            <person name="Wu L."/>
            <person name="Ma J."/>
        </authorList>
    </citation>
    <scope>NUCLEOTIDE SEQUENCE [LARGE SCALE GENOMIC DNA]</scope>
    <source>
        <strain evidence="8">NBRC 103627</strain>
    </source>
</reference>
<accession>A0ABV8ZMU6</accession>